<evidence type="ECO:0000313" key="2">
    <source>
        <dbReference type="Proteomes" id="UP000814140"/>
    </source>
</evidence>
<keyword evidence="2" id="KW-1185">Reference proteome</keyword>
<reference evidence="1" key="2">
    <citation type="journal article" date="2022" name="New Phytol.">
        <title>Evolutionary transition to the ectomycorrhizal habit in the genomes of a hyperdiverse lineage of mushroom-forming fungi.</title>
        <authorList>
            <person name="Looney B."/>
            <person name="Miyauchi S."/>
            <person name="Morin E."/>
            <person name="Drula E."/>
            <person name="Courty P.E."/>
            <person name="Kohler A."/>
            <person name="Kuo A."/>
            <person name="LaButti K."/>
            <person name="Pangilinan J."/>
            <person name="Lipzen A."/>
            <person name="Riley R."/>
            <person name="Andreopoulos W."/>
            <person name="He G."/>
            <person name="Johnson J."/>
            <person name="Nolan M."/>
            <person name="Tritt A."/>
            <person name="Barry K.W."/>
            <person name="Grigoriev I.V."/>
            <person name="Nagy L.G."/>
            <person name="Hibbett D."/>
            <person name="Henrissat B."/>
            <person name="Matheny P.B."/>
            <person name="Labbe J."/>
            <person name="Martin F.M."/>
        </authorList>
    </citation>
    <scope>NUCLEOTIDE SEQUENCE</scope>
    <source>
        <strain evidence="1">HHB10654</strain>
    </source>
</reference>
<organism evidence="1 2">
    <name type="scientific">Artomyces pyxidatus</name>
    <dbReference type="NCBI Taxonomy" id="48021"/>
    <lineage>
        <taxon>Eukaryota</taxon>
        <taxon>Fungi</taxon>
        <taxon>Dikarya</taxon>
        <taxon>Basidiomycota</taxon>
        <taxon>Agaricomycotina</taxon>
        <taxon>Agaricomycetes</taxon>
        <taxon>Russulales</taxon>
        <taxon>Auriscalpiaceae</taxon>
        <taxon>Artomyces</taxon>
    </lineage>
</organism>
<accession>A0ACB8TA33</accession>
<proteinExistence type="predicted"/>
<name>A0ACB8TA33_9AGAM</name>
<protein>
    <submittedName>
        <fullName evidence="1">PLAC8-domain-containing protein</fullName>
    </submittedName>
</protein>
<dbReference type="EMBL" id="MU277197">
    <property type="protein sequence ID" value="KAI0064860.1"/>
    <property type="molecule type" value="Genomic_DNA"/>
</dbReference>
<evidence type="ECO:0000313" key="1">
    <source>
        <dbReference type="EMBL" id="KAI0064860.1"/>
    </source>
</evidence>
<comment type="caution">
    <text evidence="1">The sequence shown here is derived from an EMBL/GenBank/DDBJ whole genome shotgun (WGS) entry which is preliminary data.</text>
</comment>
<sequence length="166" mass="18152">METTNPPNIPEPVTSQPQSMAPMQMTAGGDKNALNKPVSQDGTRDWSFGLFSCFEDCGTCCMSWWCPCIVYGKNRQRLSHLQAQGVPHPDGGETINSDCLVSCLVGSVGCGWVLNMGARSDIRQRYHIEGSGVGDCCSSYWCLPCDLVQEHREIQLEERSFGGAKA</sequence>
<gene>
    <name evidence="1" type="ORF">BV25DRAFT_1836700</name>
</gene>
<dbReference type="Proteomes" id="UP000814140">
    <property type="component" value="Unassembled WGS sequence"/>
</dbReference>
<reference evidence="1" key="1">
    <citation type="submission" date="2021-03" db="EMBL/GenBank/DDBJ databases">
        <authorList>
            <consortium name="DOE Joint Genome Institute"/>
            <person name="Ahrendt S."/>
            <person name="Looney B.P."/>
            <person name="Miyauchi S."/>
            <person name="Morin E."/>
            <person name="Drula E."/>
            <person name="Courty P.E."/>
            <person name="Chicoki N."/>
            <person name="Fauchery L."/>
            <person name="Kohler A."/>
            <person name="Kuo A."/>
            <person name="Labutti K."/>
            <person name="Pangilinan J."/>
            <person name="Lipzen A."/>
            <person name="Riley R."/>
            <person name="Andreopoulos W."/>
            <person name="He G."/>
            <person name="Johnson J."/>
            <person name="Barry K.W."/>
            <person name="Grigoriev I.V."/>
            <person name="Nagy L."/>
            <person name="Hibbett D."/>
            <person name="Henrissat B."/>
            <person name="Matheny P.B."/>
            <person name="Labbe J."/>
            <person name="Martin F."/>
        </authorList>
    </citation>
    <scope>NUCLEOTIDE SEQUENCE</scope>
    <source>
        <strain evidence="1">HHB10654</strain>
    </source>
</reference>